<dbReference type="EMBL" id="SNRY01002684">
    <property type="protein sequence ID" value="KAA6323942.1"/>
    <property type="molecule type" value="Genomic_DNA"/>
</dbReference>
<name>A0A5J4QQY6_9ZZZZ</name>
<dbReference type="AlphaFoldDB" id="A0A5J4QQY6"/>
<sequence length="123" mass="14211">MCKFICTQFAHNLHTNVGIIYEIKKLGIRMNYVFFLNINILHLKEKIKKIKKNGNLLLWEQGVVGSNPATPTVENQAVKKNFLAAFFFEVHAICMQLRWFGLILFLLDSFDEYADGRCRDAGL</sequence>
<evidence type="ECO:0000313" key="1">
    <source>
        <dbReference type="EMBL" id="KAA6323942.1"/>
    </source>
</evidence>
<accession>A0A5J4QQY6</accession>
<reference evidence="1" key="1">
    <citation type="submission" date="2019-03" db="EMBL/GenBank/DDBJ databases">
        <title>Single cell metagenomics reveals metabolic interactions within the superorganism composed of flagellate Streblomastix strix and complex community of Bacteroidetes bacteria on its surface.</title>
        <authorList>
            <person name="Treitli S.C."/>
            <person name="Kolisko M."/>
            <person name="Husnik F."/>
            <person name="Keeling P."/>
            <person name="Hampl V."/>
        </authorList>
    </citation>
    <scope>NUCLEOTIDE SEQUENCE</scope>
    <source>
        <strain evidence="1">STM</strain>
    </source>
</reference>
<comment type="caution">
    <text evidence="1">The sequence shown here is derived from an EMBL/GenBank/DDBJ whole genome shotgun (WGS) entry which is preliminary data.</text>
</comment>
<gene>
    <name evidence="1" type="ORF">EZS27_026672</name>
</gene>
<protein>
    <submittedName>
        <fullName evidence="1">Uncharacterized protein</fullName>
    </submittedName>
</protein>
<organism evidence="1">
    <name type="scientific">termite gut metagenome</name>
    <dbReference type="NCBI Taxonomy" id="433724"/>
    <lineage>
        <taxon>unclassified sequences</taxon>
        <taxon>metagenomes</taxon>
        <taxon>organismal metagenomes</taxon>
    </lineage>
</organism>
<proteinExistence type="predicted"/>